<dbReference type="FunFam" id="3.20.20.80:FF:000050">
    <property type="entry name" value="Beta-mannosidase B"/>
    <property type="match status" value="1"/>
</dbReference>
<dbReference type="Pfam" id="PF22666">
    <property type="entry name" value="Glyco_hydro_2_N2"/>
    <property type="match status" value="1"/>
</dbReference>
<evidence type="ECO:0000313" key="14">
    <source>
        <dbReference type="EMBL" id="PMD60987.1"/>
    </source>
</evidence>
<dbReference type="InterPro" id="IPR054593">
    <property type="entry name" value="Beta-mannosidase-like_N2"/>
</dbReference>
<comment type="pathway">
    <text evidence="2">Glycan metabolism; N-glycan degradation.</text>
</comment>
<evidence type="ECO:0000256" key="6">
    <source>
        <dbReference type="ARBA" id="ARBA00023295"/>
    </source>
</evidence>
<dbReference type="InterPro" id="IPR006102">
    <property type="entry name" value="Ig-like_GH2"/>
</dbReference>
<dbReference type="GO" id="GO:0006516">
    <property type="term" value="P:glycoprotein catabolic process"/>
    <property type="evidence" value="ECO:0007669"/>
    <property type="project" value="TreeGrafter"/>
</dbReference>
<dbReference type="OrthoDB" id="2866996at2759"/>
<evidence type="ECO:0000313" key="15">
    <source>
        <dbReference type="Proteomes" id="UP000235371"/>
    </source>
</evidence>
<comment type="catalytic activity">
    <reaction evidence="1">
        <text>Hydrolysis of terminal, non-reducing beta-D-mannose residues in beta-D-mannosides.</text>
        <dbReference type="EC" id="3.2.1.25"/>
    </reaction>
</comment>
<dbReference type="Gene3D" id="2.60.120.260">
    <property type="entry name" value="Galactose-binding domain-like"/>
    <property type="match status" value="1"/>
</dbReference>
<evidence type="ECO:0000256" key="10">
    <source>
        <dbReference type="ARBA" id="ARBA00041614"/>
    </source>
</evidence>
<gene>
    <name evidence="14" type="ORF">K444DRAFT_652470</name>
</gene>
<keyword evidence="6" id="KW-0326">Glycosidase</keyword>
<dbReference type="InterPro" id="IPR017853">
    <property type="entry name" value="GH"/>
</dbReference>
<evidence type="ECO:0000259" key="11">
    <source>
        <dbReference type="Pfam" id="PF00703"/>
    </source>
</evidence>
<evidence type="ECO:0000256" key="3">
    <source>
        <dbReference type="ARBA" id="ARBA00012754"/>
    </source>
</evidence>
<dbReference type="EMBL" id="KZ613787">
    <property type="protein sequence ID" value="PMD60987.1"/>
    <property type="molecule type" value="Genomic_DNA"/>
</dbReference>
<feature type="domain" description="Beta-mannosidase-like galactose-binding" evidence="13">
    <location>
        <begin position="14"/>
        <end position="193"/>
    </location>
</feature>
<name>A0A2J6TD88_9HELO</name>
<keyword evidence="5" id="KW-0119">Carbohydrate metabolism</keyword>
<dbReference type="EC" id="3.2.1.25" evidence="3"/>
<evidence type="ECO:0000256" key="2">
    <source>
        <dbReference type="ARBA" id="ARBA00004740"/>
    </source>
</evidence>
<dbReference type="Pfam" id="PF17786">
    <property type="entry name" value="Mannosidase_ig"/>
    <property type="match status" value="1"/>
</dbReference>
<dbReference type="GeneID" id="36593874"/>
<dbReference type="SUPFAM" id="SSF49303">
    <property type="entry name" value="beta-Galactosidase/glucuronidase domain"/>
    <property type="match status" value="2"/>
</dbReference>
<dbReference type="PANTHER" id="PTHR43730">
    <property type="entry name" value="BETA-MANNOSIDASE"/>
    <property type="match status" value="1"/>
</dbReference>
<dbReference type="GO" id="GO:0000272">
    <property type="term" value="P:polysaccharide catabolic process"/>
    <property type="evidence" value="ECO:0007669"/>
    <property type="project" value="UniProtKB-KW"/>
</dbReference>
<dbReference type="InParanoid" id="A0A2J6TD88"/>
<dbReference type="InterPro" id="IPR036156">
    <property type="entry name" value="Beta-gal/glucu_dom_sf"/>
</dbReference>
<organism evidence="14 15">
    <name type="scientific">Hyaloscypha bicolor E</name>
    <dbReference type="NCBI Taxonomy" id="1095630"/>
    <lineage>
        <taxon>Eukaryota</taxon>
        <taxon>Fungi</taxon>
        <taxon>Dikarya</taxon>
        <taxon>Ascomycota</taxon>
        <taxon>Pezizomycotina</taxon>
        <taxon>Leotiomycetes</taxon>
        <taxon>Helotiales</taxon>
        <taxon>Hyaloscyphaceae</taxon>
        <taxon>Hyaloscypha</taxon>
        <taxon>Hyaloscypha bicolor</taxon>
    </lineage>
</organism>
<keyword evidence="15" id="KW-1185">Reference proteome</keyword>
<reference evidence="14 15" key="1">
    <citation type="submission" date="2016-04" db="EMBL/GenBank/DDBJ databases">
        <title>A degradative enzymes factory behind the ericoid mycorrhizal symbiosis.</title>
        <authorList>
            <consortium name="DOE Joint Genome Institute"/>
            <person name="Martino E."/>
            <person name="Morin E."/>
            <person name="Grelet G."/>
            <person name="Kuo A."/>
            <person name="Kohler A."/>
            <person name="Daghino S."/>
            <person name="Barry K."/>
            <person name="Choi C."/>
            <person name="Cichocki N."/>
            <person name="Clum A."/>
            <person name="Copeland A."/>
            <person name="Hainaut M."/>
            <person name="Haridas S."/>
            <person name="Labutti K."/>
            <person name="Lindquist E."/>
            <person name="Lipzen A."/>
            <person name="Khouja H.-R."/>
            <person name="Murat C."/>
            <person name="Ohm R."/>
            <person name="Olson A."/>
            <person name="Spatafora J."/>
            <person name="Veneault-Fourrey C."/>
            <person name="Henrissat B."/>
            <person name="Grigoriev I."/>
            <person name="Martin F."/>
            <person name="Perotto S."/>
        </authorList>
    </citation>
    <scope>NUCLEOTIDE SEQUENCE [LARGE SCALE GENOMIC DNA]</scope>
    <source>
        <strain evidence="14 15">E</strain>
    </source>
</reference>
<evidence type="ECO:0000256" key="7">
    <source>
        <dbReference type="ARBA" id="ARBA00023326"/>
    </source>
</evidence>
<dbReference type="GO" id="GO:0004567">
    <property type="term" value="F:beta-mannosidase activity"/>
    <property type="evidence" value="ECO:0007669"/>
    <property type="project" value="UniProtKB-EC"/>
</dbReference>
<dbReference type="Pfam" id="PF00703">
    <property type="entry name" value="Glyco_hydro_2"/>
    <property type="match status" value="1"/>
</dbReference>
<dbReference type="InterPro" id="IPR008979">
    <property type="entry name" value="Galactose-bd-like_sf"/>
</dbReference>
<evidence type="ECO:0000256" key="1">
    <source>
        <dbReference type="ARBA" id="ARBA00000829"/>
    </source>
</evidence>
<feature type="domain" description="Glycoside hydrolase family 2 immunoglobulin-like beta-sandwich" evidence="11">
    <location>
        <begin position="204"/>
        <end position="305"/>
    </location>
</feature>
<dbReference type="InterPro" id="IPR013783">
    <property type="entry name" value="Ig-like_fold"/>
</dbReference>
<dbReference type="Proteomes" id="UP000235371">
    <property type="component" value="Unassembled WGS sequence"/>
</dbReference>
<feature type="domain" description="Mannosidase Ig/CBM-like" evidence="12">
    <location>
        <begin position="699"/>
        <end position="790"/>
    </location>
</feature>
<dbReference type="Gene3D" id="2.60.40.10">
    <property type="entry name" value="Immunoglobulins"/>
    <property type="match status" value="2"/>
</dbReference>
<sequence length="872" mass="99321">MSRTRTPISSNWEWKLANAHQNVTALKDPTLQSWMPVSQFPSVIQLELLHSKLIPDPNVGENERLIQWVGECDWEYRCSFPSLNNASTLPNVELVFEGLDTFATVFLNGKEILKSENMFLPARVDVKALLKTPGEENELSILFESALRKGTELEEKFGARESMMRDKRRNHIRKAQYHWGWDWGPIIVTCGPYLPVYLDAYTSRIEDLHVTSSTSPDHLFADISVFVKLSKAYTESSVEIQVLDALGTQVAAGKTSADGSCTFKVLKPSLWWPNGHGDQHLYTATAILSQFNDTLDTSSKKFGIRSIEIIQRPLSSEPGKTFMFNVNGRDIFAQGGDWIPADNLLPRLTREKYHSWIKMAQRGNLNMIRVWGGGIYETDDFFDACDEMGILVWHDYAFACGDLPVHPKFLDSVRKEVECQTLRMRGRASLALLCGGNEDFMLADWDGEPFPGTYLHKKNYDHEDVVGPFENTDFPQRKIYLDIIPKIAEKLCPNVQYWANSPWGGAEEANDLTVGDVHQWDVWHGKSRSYQDYKSLSGRFVSEFGMHGYPDMRTVNEFAPNPEDRHPQSRAIDSHNKGHLAETRIARYLAENFRYSNELEKFAYVSQLMQSEAYGYACRDWKRKFGGKGKESCAGLIIWQLNDVYPCTSWAFIDYHLRPKPAFYTIKRAFAPISVGIDRTPWSRWIDDDHPRTTEIPAFEIFAHNTTPVEKRFTLLLSAYDMHTHKYIVLPPGTAKREVTLQPGQNTEFGSLSMTEIVGEESLVILAASLVNQKGEVEAQIMNWPEPFRYLSWHEDTRVSVSVGVGGGEVRVKANYPVKGCLLYVGYEDGEDAEWEDNMLDLLPGQELSVKVKGLNGRAVLAKWLNDWELKK</sequence>
<evidence type="ECO:0000256" key="5">
    <source>
        <dbReference type="ARBA" id="ARBA00023277"/>
    </source>
</evidence>
<dbReference type="STRING" id="1095630.A0A2J6TD88"/>
<dbReference type="SUPFAM" id="SSF51445">
    <property type="entry name" value="(Trans)glycosidases"/>
    <property type="match status" value="1"/>
</dbReference>
<dbReference type="SUPFAM" id="SSF49785">
    <property type="entry name" value="Galactose-binding domain-like"/>
    <property type="match status" value="1"/>
</dbReference>
<evidence type="ECO:0000259" key="12">
    <source>
        <dbReference type="Pfam" id="PF17786"/>
    </source>
</evidence>
<protein>
    <recommendedName>
        <fullName evidence="9">Beta-mannosidase B</fullName>
        <ecNumber evidence="3">3.2.1.25</ecNumber>
    </recommendedName>
    <alternativeName>
        <fullName evidence="10">Mannanase B</fullName>
    </alternativeName>
</protein>
<dbReference type="InterPro" id="IPR050887">
    <property type="entry name" value="Beta-mannosidase_GH2"/>
</dbReference>
<accession>A0A2J6TD88</accession>
<keyword evidence="7" id="KW-0624">Polysaccharide degradation</keyword>
<evidence type="ECO:0000256" key="9">
    <source>
        <dbReference type="ARBA" id="ARBA00041069"/>
    </source>
</evidence>
<proteinExistence type="inferred from homology"/>
<comment type="similarity">
    <text evidence="8">Belongs to the glycosyl hydrolase 2 family. Beta-mannosidase B subfamily.</text>
</comment>
<keyword evidence="4 14" id="KW-0378">Hydrolase</keyword>
<dbReference type="InterPro" id="IPR041447">
    <property type="entry name" value="Mannosidase_ig"/>
</dbReference>
<evidence type="ECO:0000256" key="4">
    <source>
        <dbReference type="ARBA" id="ARBA00022801"/>
    </source>
</evidence>
<dbReference type="Gene3D" id="3.20.20.80">
    <property type="entry name" value="Glycosidases"/>
    <property type="match status" value="1"/>
</dbReference>
<dbReference type="RefSeq" id="XP_024737891.1">
    <property type="nucleotide sequence ID" value="XM_024885797.1"/>
</dbReference>
<evidence type="ECO:0000259" key="13">
    <source>
        <dbReference type="Pfam" id="PF22666"/>
    </source>
</evidence>
<dbReference type="AlphaFoldDB" id="A0A2J6TD88"/>
<dbReference type="PANTHER" id="PTHR43730:SF1">
    <property type="entry name" value="BETA-MANNOSIDASE"/>
    <property type="match status" value="1"/>
</dbReference>
<evidence type="ECO:0000256" key="8">
    <source>
        <dbReference type="ARBA" id="ARBA00038429"/>
    </source>
</evidence>